<reference evidence="1" key="1">
    <citation type="submission" date="2020-02" db="EMBL/GenBank/DDBJ databases">
        <authorList>
            <person name="Meier V. D."/>
        </authorList>
    </citation>
    <scope>NUCLEOTIDE SEQUENCE</scope>
    <source>
        <strain evidence="1">AVDCRST_MAG02</strain>
    </source>
</reference>
<proteinExistence type="predicted"/>
<dbReference type="EMBL" id="CADCVH010000110">
    <property type="protein sequence ID" value="CAA9475112.1"/>
    <property type="molecule type" value="Genomic_DNA"/>
</dbReference>
<gene>
    <name evidence="1" type="ORF">AVDCRST_MAG02-4045</name>
</gene>
<organism evidence="1">
    <name type="scientific">uncultured Rubrobacteraceae bacterium</name>
    <dbReference type="NCBI Taxonomy" id="349277"/>
    <lineage>
        <taxon>Bacteria</taxon>
        <taxon>Bacillati</taxon>
        <taxon>Actinomycetota</taxon>
        <taxon>Rubrobacteria</taxon>
        <taxon>Rubrobacterales</taxon>
        <taxon>Rubrobacteraceae</taxon>
        <taxon>environmental samples</taxon>
    </lineage>
</organism>
<feature type="non-terminal residue" evidence="1">
    <location>
        <position position="45"/>
    </location>
</feature>
<accession>A0A6J4RJB0</accession>
<evidence type="ECO:0000313" key="1">
    <source>
        <dbReference type="EMBL" id="CAA9475112.1"/>
    </source>
</evidence>
<protein>
    <submittedName>
        <fullName evidence="1">Uncharacterized protein</fullName>
    </submittedName>
</protein>
<name>A0A6J4RJB0_9ACTN</name>
<dbReference type="AlphaFoldDB" id="A0A6J4RJB0"/>
<sequence>MGMGPAASASANLRGGRPETPVLEARELAVFGAIEVGHLRLHAGE</sequence>